<comment type="caution">
    <text evidence="2">The sequence shown here is derived from an EMBL/GenBank/DDBJ whole genome shotgun (WGS) entry which is preliminary data.</text>
</comment>
<proteinExistence type="predicted"/>
<evidence type="ECO:0000313" key="3">
    <source>
        <dbReference type="Proteomes" id="UP000235392"/>
    </source>
</evidence>
<dbReference type="AlphaFoldDB" id="A0A2N5TLL5"/>
<dbReference type="EMBL" id="PGCI01000467">
    <property type="protein sequence ID" value="PLW26391.1"/>
    <property type="molecule type" value="Genomic_DNA"/>
</dbReference>
<feature type="region of interest" description="Disordered" evidence="1">
    <location>
        <begin position="1"/>
        <end position="71"/>
    </location>
</feature>
<name>A0A2N5TLL5_9BASI</name>
<organism evidence="2 3">
    <name type="scientific">Puccinia coronata f. sp. avenae</name>
    <dbReference type="NCBI Taxonomy" id="200324"/>
    <lineage>
        <taxon>Eukaryota</taxon>
        <taxon>Fungi</taxon>
        <taxon>Dikarya</taxon>
        <taxon>Basidiomycota</taxon>
        <taxon>Pucciniomycotina</taxon>
        <taxon>Pucciniomycetes</taxon>
        <taxon>Pucciniales</taxon>
        <taxon>Pucciniaceae</taxon>
        <taxon>Puccinia</taxon>
    </lineage>
</organism>
<evidence type="ECO:0000256" key="1">
    <source>
        <dbReference type="SAM" id="MobiDB-lite"/>
    </source>
</evidence>
<sequence>MRTPSTPPPSDSDPEDNNRHEDLDSDNVGGSAPQHRDPRVDPEIETLDQRSRETHDNGSGGNILVDCCPPQAPSISEEGIRKLRAMTALDDHGFNRAVDIIRTPGAPIHFLVMREMESVILGESECLNCPANTKPDNRPVNPEPATPARFIFSAVTKERIRSLTKKAFLRHDIDLYTRGSFKDGTRDKSLLTITMQGLKRLPNSTQEREFPPGYLHADPAAQKALLAQVREIQKRVRLSIREKLLANMLDADGNTIEDQIVPNVHKLAESIFRFLEPAEVSMTQPQVREAISMLYIARIGHLRLQTLQHLLSPAIKRISQWDLINNKIQELNSKSSNY</sequence>
<reference evidence="2 3" key="1">
    <citation type="submission" date="2017-11" db="EMBL/GenBank/DDBJ databases">
        <title>De novo assembly and phasing of dikaryotic genomes from two isolates of Puccinia coronata f. sp. avenae, the causal agent of oat crown rust.</title>
        <authorList>
            <person name="Miller M.E."/>
            <person name="Zhang Y."/>
            <person name="Omidvar V."/>
            <person name="Sperschneider J."/>
            <person name="Schwessinger B."/>
            <person name="Raley C."/>
            <person name="Palmer J.M."/>
            <person name="Garnica D."/>
            <person name="Upadhyaya N."/>
            <person name="Rathjen J."/>
            <person name="Taylor J.M."/>
            <person name="Park R.F."/>
            <person name="Dodds P.N."/>
            <person name="Hirsch C.D."/>
            <person name="Kianian S.F."/>
            <person name="Figueroa M."/>
        </authorList>
    </citation>
    <scope>NUCLEOTIDE SEQUENCE [LARGE SCALE GENOMIC DNA]</scope>
    <source>
        <strain evidence="2">12SD80</strain>
    </source>
</reference>
<accession>A0A2N5TLL5</accession>
<feature type="compositionally biased region" description="Basic and acidic residues" evidence="1">
    <location>
        <begin position="34"/>
        <end position="56"/>
    </location>
</feature>
<evidence type="ECO:0000313" key="2">
    <source>
        <dbReference type="EMBL" id="PLW26391.1"/>
    </source>
</evidence>
<dbReference type="Proteomes" id="UP000235392">
    <property type="component" value="Unassembled WGS sequence"/>
</dbReference>
<protein>
    <submittedName>
        <fullName evidence="2">Uncharacterized protein</fullName>
    </submittedName>
</protein>
<feature type="compositionally biased region" description="Pro residues" evidence="1">
    <location>
        <begin position="1"/>
        <end position="11"/>
    </location>
</feature>
<gene>
    <name evidence="2" type="ORF">PCASD_25973</name>
</gene>